<dbReference type="RefSeq" id="WP_377582899.1">
    <property type="nucleotide sequence ID" value="NZ_JBHTKA010000008.1"/>
</dbReference>
<sequence>MEKTLEEVCKSLDKLGDAIVKGYSDDRTMNEIWGWNCPPLNRHDLAAQSFQVSRRIRDLNIETIDDDIRKKMLEIPKRIELFKSQTLQYLYNGHGAQAFAVYISLLDWITATIDPIFGWQVLQDNKAMPTQLARRLRSIQSELNEIVPEKAELQKQIRLIQDATEAAESLPTDLESLKEARIKVSSFSTDAAELYGKIDTYYKNAGSISKAILDRKDEADKLVAQCEEAYRITTTKGLAAAFDLRAAKLSSSMWIWVVGLLAALGAGIYIGAVRFQILNTALLDQKDMGYIWTQIFLSVLSFGAPIWFAWIATKQIGQRFKLAEDYAYKASVAKAYEGYRREAARIDEELELRLFSSALTRLEEAPIRLMEKDHHGSPWQELFSSPQMQKVMEEIPELKNKLHEVIVQGVNGLKSNKGSRKKVE</sequence>
<keyword evidence="1" id="KW-0472">Membrane</keyword>
<name>A0ABW3K791_9BACT</name>
<evidence type="ECO:0000256" key="1">
    <source>
        <dbReference type="SAM" id="Phobius"/>
    </source>
</evidence>
<gene>
    <name evidence="2" type="ORF">ACFQ21_22480</name>
</gene>
<accession>A0ABW3K791</accession>
<feature type="transmembrane region" description="Helical" evidence="1">
    <location>
        <begin position="254"/>
        <end position="277"/>
    </location>
</feature>
<organism evidence="2 3">
    <name type="scientific">Ohtaekwangia kribbensis</name>
    <dbReference type="NCBI Taxonomy" id="688913"/>
    <lineage>
        <taxon>Bacteria</taxon>
        <taxon>Pseudomonadati</taxon>
        <taxon>Bacteroidota</taxon>
        <taxon>Cytophagia</taxon>
        <taxon>Cytophagales</taxon>
        <taxon>Fulvivirgaceae</taxon>
        <taxon>Ohtaekwangia</taxon>
    </lineage>
</organism>
<proteinExistence type="predicted"/>
<reference evidence="3" key="1">
    <citation type="journal article" date="2019" name="Int. J. Syst. Evol. Microbiol.">
        <title>The Global Catalogue of Microorganisms (GCM) 10K type strain sequencing project: providing services to taxonomists for standard genome sequencing and annotation.</title>
        <authorList>
            <consortium name="The Broad Institute Genomics Platform"/>
            <consortium name="The Broad Institute Genome Sequencing Center for Infectious Disease"/>
            <person name="Wu L."/>
            <person name="Ma J."/>
        </authorList>
    </citation>
    <scope>NUCLEOTIDE SEQUENCE [LARGE SCALE GENOMIC DNA]</scope>
    <source>
        <strain evidence="3">CCUG 58938</strain>
    </source>
</reference>
<comment type="caution">
    <text evidence="2">The sequence shown here is derived from an EMBL/GenBank/DDBJ whole genome shotgun (WGS) entry which is preliminary data.</text>
</comment>
<keyword evidence="1" id="KW-1133">Transmembrane helix</keyword>
<evidence type="ECO:0000313" key="2">
    <source>
        <dbReference type="EMBL" id="MFD1002109.1"/>
    </source>
</evidence>
<keyword evidence="3" id="KW-1185">Reference proteome</keyword>
<feature type="transmembrane region" description="Helical" evidence="1">
    <location>
        <begin position="289"/>
        <end position="312"/>
    </location>
</feature>
<dbReference type="EMBL" id="JBHTKA010000008">
    <property type="protein sequence ID" value="MFD1002109.1"/>
    <property type="molecule type" value="Genomic_DNA"/>
</dbReference>
<dbReference type="Proteomes" id="UP001597112">
    <property type="component" value="Unassembled WGS sequence"/>
</dbReference>
<evidence type="ECO:0000313" key="3">
    <source>
        <dbReference type="Proteomes" id="UP001597112"/>
    </source>
</evidence>
<protein>
    <submittedName>
        <fullName evidence="2">Uncharacterized protein</fullName>
    </submittedName>
</protein>
<keyword evidence="1" id="KW-0812">Transmembrane</keyword>